<gene>
    <name evidence="7" type="ORF">ISU02_05900</name>
</gene>
<dbReference type="InterPro" id="IPR051446">
    <property type="entry name" value="HTH_trans_reg/aminotransferase"/>
</dbReference>
<comment type="caution">
    <text evidence="7">The sequence shown here is derived from an EMBL/GenBank/DDBJ whole genome shotgun (WGS) entry which is preliminary data.</text>
</comment>
<dbReference type="Pfam" id="PF00155">
    <property type="entry name" value="Aminotran_1_2"/>
    <property type="match status" value="1"/>
</dbReference>
<dbReference type="Gene3D" id="3.90.1150.10">
    <property type="entry name" value="Aspartate Aminotransferase, domain 1"/>
    <property type="match status" value="1"/>
</dbReference>
<dbReference type="SMART" id="SM00345">
    <property type="entry name" value="HTH_GNTR"/>
    <property type="match status" value="1"/>
</dbReference>
<dbReference type="InterPro" id="IPR004839">
    <property type="entry name" value="Aminotransferase_I/II_large"/>
</dbReference>
<dbReference type="Gene3D" id="3.40.640.10">
    <property type="entry name" value="Type I PLP-dependent aspartate aminotransferase-like (Major domain)"/>
    <property type="match status" value="1"/>
</dbReference>
<organism evidence="7 8">
    <name type="scientific">Fusibacter ferrireducens</name>
    <dbReference type="NCBI Taxonomy" id="2785058"/>
    <lineage>
        <taxon>Bacteria</taxon>
        <taxon>Bacillati</taxon>
        <taxon>Bacillota</taxon>
        <taxon>Clostridia</taxon>
        <taxon>Eubacteriales</taxon>
        <taxon>Eubacteriales Family XII. Incertae Sedis</taxon>
        <taxon>Fusibacter</taxon>
    </lineage>
</organism>
<dbReference type="PANTHER" id="PTHR46577">
    <property type="entry name" value="HTH-TYPE TRANSCRIPTIONAL REGULATORY PROTEIN GABR"/>
    <property type="match status" value="1"/>
</dbReference>
<name>A0ABR9ZRT6_9FIRM</name>
<dbReference type="PROSITE" id="PS50949">
    <property type="entry name" value="HTH_GNTR"/>
    <property type="match status" value="1"/>
</dbReference>
<keyword evidence="7" id="KW-0808">Transferase</keyword>
<keyword evidence="3" id="KW-0805">Transcription regulation</keyword>
<dbReference type="SUPFAM" id="SSF46785">
    <property type="entry name" value="Winged helix' DNA-binding domain"/>
    <property type="match status" value="1"/>
</dbReference>
<keyword evidence="4" id="KW-0238">DNA-binding</keyword>
<dbReference type="Pfam" id="PF00392">
    <property type="entry name" value="GntR"/>
    <property type="match status" value="1"/>
</dbReference>
<sequence>MIQDKNTQVYHDIIKLIQENQYKLNQKLPSCRVLAKSLGVNKLTVQKAYKKLEQNHMVYAVERGGYYLTRTFEVESNTVVYTDFTRVIPENNMVPYTLFLSAMESAMVQYKNTLLHLGDIQGLTSLRDLLAKLYEEDGIYVKKEQIMITNGIQQGIYLIFQLLFGDRQKTLLMENPTYSLALELAVSMGITVETIERKVDGYDLKKLETLFKREDITAFYLIARHHNPTGYSLDEPIKREIVTLANAYNVTLIEDDYLAELAPKKRQMPLIYYNLGEQHFYLRGFSKTFIPGIRIGAMIFPKIYSDTLKHLKHINDLGTSKTNQAALEVFIKSGMYEKHIQKIRKHYTQKMAKAKAIFKEDKNINETKGVQWHVPEGGIFIWGEFEETVQVDAIIEQLRAEGILLKEGSSFGSQKKCIRISLISVPIHDVEKLKRVRVLFEA</sequence>
<evidence type="ECO:0000259" key="6">
    <source>
        <dbReference type="PROSITE" id="PS50949"/>
    </source>
</evidence>
<dbReference type="Gene3D" id="1.10.10.10">
    <property type="entry name" value="Winged helix-like DNA-binding domain superfamily/Winged helix DNA-binding domain"/>
    <property type="match status" value="1"/>
</dbReference>
<evidence type="ECO:0000256" key="4">
    <source>
        <dbReference type="ARBA" id="ARBA00023125"/>
    </source>
</evidence>
<evidence type="ECO:0000313" key="7">
    <source>
        <dbReference type="EMBL" id="MBF4692640.1"/>
    </source>
</evidence>
<dbReference type="InterPro" id="IPR015424">
    <property type="entry name" value="PyrdxlP-dep_Trfase"/>
</dbReference>
<dbReference type="InterPro" id="IPR015421">
    <property type="entry name" value="PyrdxlP-dep_Trfase_major"/>
</dbReference>
<reference evidence="7 8" key="1">
    <citation type="submission" date="2020-11" db="EMBL/GenBank/DDBJ databases">
        <title>Fusibacter basophilias sp. nov.</title>
        <authorList>
            <person name="Qiu D."/>
        </authorList>
    </citation>
    <scope>NUCLEOTIDE SEQUENCE [LARGE SCALE GENOMIC DNA]</scope>
    <source>
        <strain evidence="7 8">Q10-2</strain>
    </source>
</reference>
<protein>
    <submittedName>
        <fullName evidence="7">PLP-dependent aminotransferase family protein</fullName>
    </submittedName>
</protein>
<feature type="domain" description="HTH gntR-type" evidence="6">
    <location>
        <begin position="3"/>
        <end position="71"/>
    </location>
</feature>
<dbReference type="InterPro" id="IPR000524">
    <property type="entry name" value="Tscrpt_reg_HTH_GntR"/>
</dbReference>
<comment type="similarity">
    <text evidence="1">In the C-terminal section; belongs to the class-I pyridoxal-phosphate-dependent aminotransferase family.</text>
</comment>
<keyword evidence="2" id="KW-0663">Pyridoxal phosphate</keyword>
<dbReference type="EMBL" id="JADKNH010000003">
    <property type="protein sequence ID" value="MBF4692640.1"/>
    <property type="molecule type" value="Genomic_DNA"/>
</dbReference>
<keyword evidence="8" id="KW-1185">Reference proteome</keyword>
<dbReference type="SUPFAM" id="SSF53383">
    <property type="entry name" value="PLP-dependent transferases"/>
    <property type="match status" value="1"/>
</dbReference>
<evidence type="ECO:0000313" key="8">
    <source>
        <dbReference type="Proteomes" id="UP000614200"/>
    </source>
</evidence>
<evidence type="ECO:0000256" key="2">
    <source>
        <dbReference type="ARBA" id="ARBA00022898"/>
    </source>
</evidence>
<proteinExistence type="inferred from homology"/>
<dbReference type="CDD" id="cd07377">
    <property type="entry name" value="WHTH_GntR"/>
    <property type="match status" value="1"/>
</dbReference>
<dbReference type="GO" id="GO:0008483">
    <property type="term" value="F:transaminase activity"/>
    <property type="evidence" value="ECO:0007669"/>
    <property type="project" value="UniProtKB-KW"/>
</dbReference>
<evidence type="ECO:0000256" key="3">
    <source>
        <dbReference type="ARBA" id="ARBA00023015"/>
    </source>
</evidence>
<keyword evidence="7" id="KW-0032">Aminotransferase</keyword>
<dbReference type="InterPro" id="IPR036388">
    <property type="entry name" value="WH-like_DNA-bd_sf"/>
</dbReference>
<dbReference type="Proteomes" id="UP000614200">
    <property type="component" value="Unassembled WGS sequence"/>
</dbReference>
<evidence type="ECO:0000256" key="1">
    <source>
        <dbReference type="ARBA" id="ARBA00005384"/>
    </source>
</evidence>
<dbReference type="InterPro" id="IPR036390">
    <property type="entry name" value="WH_DNA-bd_sf"/>
</dbReference>
<dbReference type="PANTHER" id="PTHR46577:SF1">
    <property type="entry name" value="HTH-TYPE TRANSCRIPTIONAL REGULATORY PROTEIN GABR"/>
    <property type="match status" value="1"/>
</dbReference>
<dbReference type="RefSeq" id="WP_194700881.1">
    <property type="nucleotide sequence ID" value="NZ_JADKNH010000003.1"/>
</dbReference>
<accession>A0ABR9ZRT6</accession>
<dbReference type="CDD" id="cd00609">
    <property type="entry name" value="AAT_like"/>
    <property type="match status" value="1"/>
</dbReference>
<evidence type="ECO:0000256" key="5">
    <source>
        <dbReference type="ARBA" id="ARBA00023163"/>
    </source>
</evidence>
<keyword evidence="5" id="KW-0804">Transcription</keyword>
<dbReference type="InterPro" id="IPR015422">
    <property type="entry name" value="PyrdxlP-dep_Trfase_small"/>
</dbReference>